<dbReference type="InterPro" id="IPR006665">
    <property type="entry name" value="OmpA-like"/>
</dbReference>
<evidence type="ECO:0000256" key="5">
    <source>
        <dbReference type="ARBA" id="ARBA00023139"/>
    </source>
</evidence>
<comment type="subunit">
    <text evidence="9">The Tol-Pal system is composed of five core proteins: the inner membrane proteins TolA, TolQ and TolR, the periplasmic protein TolB and the outer membrane protein Pal. They form a network linking the inner and outer membranes and the peptidoglycan layer.</text>
</comment>
<dbReference type="InterPro" id="IPR006664">
    <property type="entry name" value="OMP_bac"/>
</dbReference>
<sequence length="206" mass="22008">MVTIMNAISPLDRCAARVASRWLGLAAAVAILAGCSSVRLDDQAPVADRQPTTVPVAPAPAPAGDGGVAGAATGSAIDPRNVAPVQASAADQGQPPAQVARVIYFDFDSYTVKPEFMATLQAHARYLNADRKRRVVLEGHTDERGGREYNLALGQKRADAVRRALALLGVQDEQMESVSYGKEKPAVQGSGEEVWSRNRRVEIVYR</sequence>
<comment type="caution">
    <text evidence="13">The sequence shown here is derived from an EMBL/GenBank/DDBJ whole genome shotgun (WGS) entry which is preliminary data.</text>
</comment>
<comment type="subcellular location">
    <subcellularLocation>
        <location evidence="1">Cell outer membrane</location>
    </subcellularLocation>
</comment>
<evidence type="ECO:0000256" key="3">
    <source>
        <dbReference type="ARBA" id="ARBA00022729"/>
    </source>
</evidence>
<dbReference type="Gene3D" id="3.30.1330.60">
    <property type="entry name" value="OmpA-like domain"/>
    <property type="match status" value="1"/>
</dbReference>
<dbReference type="PROSITE" id="PS51123">
    <property type="entry name" value="OMPA_2"/>
    <property type="match status" value="1"/>
</dbReference>
<feature type="domain" description="OmpA-like" evidence="12">
    <location>
        <begin position="92"/>
        <end position="206"/>
    </location>
</feature>
<keyword evidence="7" id="KW-0449">Lipoprotein</keyword>
<feature type="region of interest" description="Disordered" evidence="11">
    <location>
        <begin position="49"/>
        <end position="75"/>
    </location>
</feature>
<keyword evidence="6" id="KW-0998">Cell outer membrane</keyword>
<name>A0A554W8N5_9BURK</name>
<evidence type="ECO:0000313" key="13">
    <source>
        <dbReference type="EMBL" id="TSE19937.1"/>
    </source>
</evidence>
<comment type="similarity">
    <text evidence="9">Belongs to the Pal lipoprotein family.</text>
</comment>
<keyword evidence="2 9" id="KW-0132">Cell division</keyword>
<dbReference type="EMBL" id="VJNB01000005">
    <property type="protein sequence ID" value="TSE19937.1"/>
    <property type="molecule type" value="Genomic_DNA"/>
</dbReference>
<dbReference type="GO" id="GO:0009279">
    <property type="term" value="C:cell outer membrane"/>
    <property type="evidence" value="ECO:0007669"/>
    <property type="project" value="UniProtKB-SubCell"/>
</dbReference>
<evidence type="ECO:0000256" key="8">
    <source>
        <dbReference type="ARBA" id="ARBA00023306"/>
    </source>
</evidence>
<evidence type="ECO:0000256" key="9">
    <source>
        <dbReference type="HAMAP-Rule" id="MF_02204"/>
    </source>
</evidence>
<keyword evidence="4 10" id="KW-0472">Membrane</keyword>
<evidence type="ECO:0000256" key="11">
    <source>
        <dbReference type="SAM" id="MobiDB-lite"/>
    </source>
</evidence>
<accession>A0A554W8N5</accession>
<evidence type="ECO:0000256" key="1">
    <source>
        <dbReference type="ARBA" id="ARBA00004442"/>
    </source>
</evidence>
<evidence type="ECO:0000256" key="10">
    <source>
        <dbReference type="PROSITE-ProRule" id="PRU00473"/>
    </source>
</evidence>
<evidence type="ECO:0000256" key="4">
    <source>
        <dbReference type="ARBA" id="ARBA00023136"/>
    </source>
</evidence>
<dbReference type="Proteomes" id="UP000315736">
    <property type="component" value="Unassembled WGS sequence"/>
</dbReference>
<dbReference type="CDD" id="cd07185">
    <property type="entry name" value="OmpA_C-like"/>
    <property type="match status" value="1"/>
</dbReference>
<dbReference type="Pfam" id="PF00691">
    <property type="entry name" value="OmpA"/>
    <property type="match status" value="1"/>
</dbReference>
<evidence type="ECO:0000313" key="14">
    <source>
        <dbReference type="Proteomes" id="UP000315736"/>
    </source>
</evidence>
<dbReference type="InterPro" id="IPR006690">
    <property type="entry name" value="OMPA-like_CS"/>
</dbReference>
<keyword evidence="14" id="KW-1185">Reference proteome</keyword>
<gene>
    <name evidence="9 13" type="primary">pal</name>
    <name evidence="13" type="ORF">Talka_01287</name>
</gene>
<dbReference type="InterPro" id="IPR039001">
    <property type="entry name" value="Pal"/>
</dbReference>
<dbReference type="NCBIfam" id="TIGR02802">
    <property type="entry name" value="Pal_lipo"/>
    <property type="match status" value="1"/>
</dbReference>
<protein>
    <recommendedName>
        <fullName evidence="9">Peptidoglycan-associated protein</fullName>
    </recommendedName>
</protein>
<evidence type="ECO:0000256" key="2">
    <source>
        <dbReference type="ARBA" id="ARBA00022618"/>
    </source>
</evidence>
<dbReference type="PANTHER" id="PTHR30329">
    <property type="entry name" value="STATOR ELEMENT OF FLAGELLAR MOTOR COMPLEX"/>
    <property type="match status" value="1"/>
</dbReference>
<evidence type="ECO:0000256" key="6">
    <source>
        <dbReference type="ARBA" id="ARBA00023237"/>
    </source>
</evidence>
<dbReference type="PROSITE" id="PS01068">
    <property type="entry name" value="OMPA_1"/>
    <property type="match status" value="1"/>
</dbReference>
<reference evidence="13 14" key="1">
    <citation type="submission" date="2019-07" db="EMBL/GenBank/DDBJ databases">
        <title>Tepidimonas alkaliphilus YIM 72238 draft genome.</title>
        <authorList>
            <person name="Da Costa M.S."/>
            <person name="Froufe H.J.C."/>
            <person name="Egas C."/>
            <person name="Albuquerque L."/>
        </authorList>
    </citation>
    <scope>NUCLEOTIDE SEQUENCE [LARGE SCALE GENOMIC DNA]</scope>
    <source>
        <strain evidence="13 14">YIM 72238</strain>
    </source>
</reference>
<dbReference type="HAMAP" id="MF_02204">
    <property type="entry name" value="Pal"/>
    <property type="match status" value="1"/>
</dbReference>
<dbReference type="PANTHER" id="PTHR30329:SF21">
    <property type="entry name" value="LIPOPROTEIN YIAD-RELATED"/>
    <property type="match status" value="1"/>
</dbReference>
<keyword evidence="8 9" id="KW-0131">Cell cycle</keyword>
<keyword evidence="5" id="KW-0564">Palmitate</keyword>
<comment type="function">
    <text evidence="9">Part of the Tol-Pal system, which plays a role in outer membrane invagination during cell division and is important for maintaining outer membrane integrity.</text>
</comment>
<proteinExistence type="inferred from homology"/>
<dbReference type="InterPro" id="IPR050330">
    <property type="entry name" value="Bact_OuterMem_StrucFunc"/>
</dbReference>
<evidence type="ECO:0000259" key="12">
    <source>
        <dbReference type="PROSITE" id="PS51123"/>
    </source>
</evidence>
<keyword evidence="3" id="KW-0732">Signal</keyword>
<dbReference type="AlphaFoldDB" id="A0A554W8N5"/>
<evidence type="ECO:0000256" key="7">
    <source>
        <dbReference type="ARBA" id="ARBA00023288"/>
    </source>
</evidence>
<dbReference type="PRINTS" id="PR01021">
    <property type="entry name" value="OMPADOMAIN"/>
</dbReference>
<organism evidence="13 14">
    <name type="scientific">Tepidimonas alkaliphilus</name>
    <dbReference type="NCBI Taxonomy" id="2588942"/>
    <lineage>
        <taxon>Bacteria</taxon>
        <taxon>Pseudomonadati</taxon>
        <taxon>Pseudomonadota</taxon>
        <taxon>Betaproteobacteria</taxon>
        <taxon>Burkholderiales</taxon>
        <taxon>Tepidimonas</taxon>
    </lineage>
</organism>
<dbReference type="InterPro" id="IPR014169">
    <property type="entry name" value="Pal_lipo_C"/>
</dbReference>
<dbReference type="GO" id="GO:0051301">
    <property type="term" value="P:cell division"/>
    <property type="evidence" value="ECO:0007669"/>
    <property type="project" value="UniProtKB-UniRule"/>
</dbReference>
<dbReference type="SUPFAM" id="SSF103088">
    <property type="entry name" value="OmpA-like"/>
    <property type="match status" value="1"/>
</dbReference>
<dbReference type="InterPro" id="IPR036737">
    <property type="entry name" value="OmpA-like_sf"/>
</dbReference>